<proteinExistence type="predicted"/>
<reference evidence="2 3" key="2">
    <citation type="journal article" date="2021" name="Genomics">
        <title>High-quality reference genome for Clonorchis sinensis.</title>
        <authorList>
            <person name="Young N.D."/>
            <person name="Stroehlein A.J."/>
            <person name="Kinkar L."/>
            <person name="Wang T."/>
            <person name="Sohn W.M."/>
            <person name="Chang B.C.H."/>
            <person name="Kaur P."/>
            <person name="Weisz D."/>
            <person name="Dudchenko O."/>
            <person name="Aiden E.L."/>
            <person name="Korhonen P.K."/>
            <person name="Gasser R.B."/>
        </authorList>
    </citation>
    <scope>NUCLEOTIDE SEQUENCE [LARGE SCALE GENOMIC DNA]</scope>
    <source>
        <strain evidence="2">Cs-k2</strain>
    </source>
</reference>
<evidence type="ECO:0000256" key="1">
    <source>
        <dbReference type="SAM" id="MobiDB-lite"/>
    </source>
</evidence>
<reference evidence="2 3" key="1">
    <citation type="journal article" date="2018" name="Biotechnol. Adv.">
        <title>Improved genomic resources and new bioinformatic workflow for the carcinogenic parasite Clonorchis sinensis: Biotechnological implications.</title>
        <authorList>
            <person name="Wang D."/>
            <person name="Korhonen P.K."/>
            <person name="Gasser R.B."/>
            <person name="Young N.D."/>
        </authorList>
    </citation>
    <scope>NUCLEOTIDE SEQUENCE [LARGE SCALE GENOMIC DNA]</scope>
    <source>
        <strain evidence="2">Cs-k2</strain>
    </source>
</reference>
<dbReference type="AlphaFoldDB" id="A0A8T1LZE9"/>
<feature type="compositionally biased region" description="Polar residues" evidence="1">
    <location>
        <begin position="75"/>
        <end position="117"/>
    </location>
</feature>
<evidence type="ECO:0000313" key="3">
    <source>
        <dbReference type="Proteomes" id="UP000286415"/>
    </source>
</evidence>
<dbReference type="OrthoDB" id="6262584at2759"/>
<comment type="caution">
    <text evidence="2">The sequence shown here is derived from an EMBL/GenBank/DDBJ whole genome shotgun (WGS) entry which is preliminary data.</text>
</comment>
<feature type="compositionally biased region" description="Polar residues" evidence="1">
    <location>
        <begin position="56"/>
        <end position="67"/>
    </location>
</feature>
<name>A0A8T1LZE9_CLOSI</name>
<accession>A0A8T1LZE9</accession>
<keyword evidence="3" id="KW-1185">Reference proteome</keyword>
<organism evidence="2 3">
    <name type="scientific">Clonorchis sinensis</name>
    <name type="common">Chinese liver fluke</name>
    <dbReference type="NCBI Taxonomy" id="79923"/>
    <lineage>
        <taxon>Eukaryota</taxon>
        <taxon>Metazoa</taxon>
        <taxon>Spiralia</taxon>
        <taxon>Lophotrochozoa</taxon>
        <taxon>Platyhelminthes</taxon>
        <taxon>Trematoda</taxon>
        <taxon>Digenea</taxon>
        <taxon>Opisthorchiida</taxon>
        <taxon>Opisthorchiata</taxon>
        <taxon>Opisthorchiidae</taxon>
        <taxon>Clonorchis</taxon>
    </lineage>
</organism>
<feature type="region of interest" description="Disordered" evidence="1">
    <location>
        <begin position="33"/>
        <end position="120"/>
    </location>
</feature>
<evidence type="ECO:0008006" key="4">
    <source>
        <dbReference type="Google" id="ProtNLM"/>
    </source>
</evidence>
<dbReference type="Gene3D" id="3.30.1370.210">
    <property type="match status" value="1"/>
</dbReference>
<sequence length="366" mass="40473">MLKHFVTRSQAVLPPVIADILNSVIRRLMKRRSAEHSSESAIGPEVHEVGEAGSIGDSTDILNQPVGSSRHDHVTSSVNSNSKESRVLRSTSFTQTSPRENSPVTLNRDSDQAIQPKSQRDIGLIEPTVSIIPPNNTAWPAASNNRPKNLDWCRWPVCMAFHLNQVCPFGEYSCPDVHASSEFSDVINDKGLVRICFDALGVGGRMCLRKPGTCRFFHAPAHIRYQLLEIRHGNRLAYRRRVPGGHEIGFVNPGNQLHTSRVKRETWQQEYDEQELAASNDNDLEQSNNHEITLGIAILASVVAHLLESRLQQIPGAANKLLAALCGEALQDLSVDAVCSKMCAPSVNATVEEVTQDRLNWPLNEC</sequence>
<dbReference type="Proteomes" id="UP000286415">
    <property type="component" value="Unassembled WGS sequence"/>
</dbReference>
<evidence type="ECO:0000313" key="2">
    <source>
        <dbReference type="EMBL" id="KAG5442323.1"/>
    </source>
</evidence>
<protein>
    <recommendedName>
        <fullName evidence="4">C3H1-type domain-containing protein</fullName>
    </recommendedName>
</protein>
<gene>
    <name evidence="2" type="ORF">CSKR_109859</name>
</gene>
<dbReference type="EMBL" id="NIRI02000076">
    <property type="protein sequence ID" value="KAG5442323.1"/>
    <property type="molecule type" value="Genomic_DNA"/>
</dbReference>